<feature type="repeat" description="ANK" evidence="3">
    <location>
        <begin position="765"/>
        <end position="794"/>
    </location>
</feature>
<protein>
    <submittedName>
        <fullName evidence="6">Ankyrin-3</fullName>
    </submittedName>
</protein>
<sequence length="1476" mass="163601">GVRGRGGGGRGPLFRADCASARQSLTGSQGTIHPCPRVHPTEWLRRGRAVEYSLGAAWREACALCLPLGEEVAKQVVTELVRLRYRLSAENTTSDSPPVDDLWSRVDLLQEYLDRLDGELEGLRGNENTPGAADLSVMLANLCALVLHSVKFDFQLTYVDVPWEEMEYLLVMYIEARSVFETVSHTVVTAERAVAYLRCFRELAKKHVLVHRDGAESEKLKKKRDDQKPAPPVGTVDNELARLQRDFSHLRDFNSLKEAAEALRVAQDALLDRTDDAWASYGWLALRWALFVVGERFKYSWLSPNLSPRWAVLVDAIAPGGIRKIMSTIRDDQEHAEEHSNSKTLAFVDMEMTKRKELADELEKLRKACLVAIDEILLEKDYKSDSEETVDFRKMSVVNDTLHNDKNRIIEEVMNCLKPAASYAGEEFKHLTDLISSSFRKSIPGGPLLKDCSTKLEIIAFCFKHKHVIDMDRVIFLLNSRSVENTTRFQRRLEKVNKLCQGSAPMEKLIKALQDTPREPNAVGIFAVLGGVRELASRWHEEDTTVPTIIPFSPALFGRQLRNYLNHLDEVFSASNCLDPFSLNYPREILQLGFLFRCEGFEDIASQSGARPNPFDLQWSRNECERLLKLIKLKGDMFRHAREGHLEKLQHLVEERGGHVSARDRQNRTLMHAAAQGGQLPVVEWLLRTRAVDPLAEDWRGNTALDVAATGDVAQVLLQELPPASRKENVASFLISAALEGREELVQVLLSAGPDVNAAYRGVLTPLIAAAASGHERVVQLLMKAGARPHAGGPPDTHPTLKYAALSGSAATVRLLLDADPPPDPADCWAAARIAAACGHEEAFSALLHELVEQRSARDQPSWRDDLYETLEAASRGGSSAIVSMLLDCDPAAMLAIRGADSALQAAVLFDHTELSRDLIKRGADPLSDVDEVTALDCAAHARGASADTLRDLLHHARQHCPAEGLQRALPKALWFAAAAGRLEAVKMFVRHGADINGVVDGTTPLTGAAGLGQHEVVRWLLEQGADQLLGDAPALHMATGYGRLRIVKQLVAPPQPSALRQAVMASEKGVLERVLQQFVTHLALARGHVPARTPSRVSRSDRRRAEAENKRVLLWWRKRVLVVVQKVNSYGRTALHLAAATSALPTVKHLLKTEEELLRQVYGKGNSTKTEQDGLTVYARMKAKVDQADKGSTALSFGVRCRCAPEVAEALLQRMSNEMWMALGGQTLPEVRVMAAEALVLAASTKFYSASTARALCWWISRSAEGLRATSGQPLLGAQGAQALQDIRRRAVAALDSARSEAVLEVLRPVLVPEQLPALSSCPFPSFTNMEPIDWTRVMTACFVYRNLGKENCRDEVDEMAAQLLCVWLRDFTGTDPEAAVTRAACEALRISTVVQDRSLYALACGYLWDRWVRKWPRLRGGQRRALFMLAVLSELEEGYVNSESERVRWEQSKKKKKKNQSNNSGHDGSCRNAV</sequence>
<dbReference type="PROSITE" id="PS50088">
    <property type="entry name" value="ANK_REPEAT"/>
    <property type="match status" value="2"/>
</dbReference>
<dbReference type="EMBL" id="JAHWGI010000533">
    <property type="protein sequence ID" value="KAK3916496.1"/>
    <property type="molecule type" value="Genomic_DNA"/>
</dbReference>
<gene>
    <name evidence="6" type="ORF">KUF71_025641</name>
</gene>
<dbReference type="PANTHER" id="PTHR24198:SF165">
    <property type="entry name" value="ANKYRIN REPEAT-CONTAINING PROTEIN-RELATED"/>
    <property type="match status" value="1"/>
</dbReference>
<reference evidence="6" key="1">
    <citation type="submission" date="2021-07" db="EMBL/GenBank/DDBJ databases">
        <authorList>
            <person name="Catto M.A."/>
            <person name="Jacobson A."/>
            <person name="Kennedy G."/>
            <person name="Labadie P."/>
            <person name="Hunt B.G."/>
            <person name="Srinivasan R."/>
        </authorList>
    </citation>
    <scope>NUCLEOTIDE SEQUENCE</scope>
    <source>
        <strain evidence="6">PL_HMW_Pooled</strain>
        <tissue evidence="6">Head</tissue>
    </source>
</reference>
<evidence type="ECO:0000313" key="6">
    <source>
        <dbReference type="EMBL" id="KAK3916496.1"/>
    </source>
</evidence>
<evidence type="ECO:0000256" key="1">
    <source>
        <dbReference type="ARBA" id="ARBA00022737"/>
    </source>
</evidence>
<dbReference type="Proteomes" id="UP001219518">
    <property type="component" value="Unassembled WGS sequence"/>
</dbReference>
<feature type="region of interest" description="Disordered" evidence="5">
    <location>
        <begin position="1451"/>
        <end position="1476"/>
    </location>
</feature>
<dbReference type="InterPro" id="IPR036770">
    <property type="entry name" value="Ankyrin_rpt-contain_sf"/>
</dbReference>
<keyword evidence="1" id="KW-0677">Repeat</keyword>
<feature type="coiled-coil region" evidence="4">
    <location>
        <begin position="348"/>
        <end position="375"/>
    </location>
</feature>
<dbReference type="Pfam" id="PF13637">
    <property type="entry name" value="Ank_4"/>
    <property type="match status" value="1"/>
</dbReference>
<organism evidence="6 7">
    <name type="scientific">Frankliniella fusca</name>
    <dbReference type="NCBI Taxonomy" id="407009"/>
    <lineage>
        <taxon>Eukaryota</taxon>
        <taxon>Metazoa</taxon>
        <taxon>Ecdysozoa</taxon>
        <taxon>Arthropoda</taxon>
        <taxon>Hexapoda</taxon>
        <taxon>Insecta</taxon>
        <taxon>Pterygota</taxon>
        <taxon>Neoptera</taxon>
        <taxon>Paraneoptera</taxon>
        <taxon>Thysanoptera</taxon>
        <taxon>Terebrantia</taxon>
        <taxon>Thripoidea</taxon>
        <taxon>Thripidae</taxon>
        <taxon>Frankliniella</taxon>
    </lineage>
</organism>
<accession>A0AAE1H844</accession>
<dbReference type="Pfam" id="PF12796">
    <property type="entry name" value="Ank_2"/>
    <property type="match status" value="2"/>
</dbReference>
<proteinExistence type="predicted"/>
<dbReference type="InterPro" id="IPR002110">
    <property type="entry name" value="Ankyrin_rpt"/>
</dbReference>
<evidence type="ECO:0000256" key="4">
    <source>
        <dbReference type="SAM" id="Coils"/>
    </source>
</evidence>
<dbReference type="PROSITE" id="PS50297">
    <property type="entry name" value="ANK_REP_REGION"/>
    <property type="match status" value="1"/>
</dbReference>
<keyword evidence="2 3" id="KW-0040">ANK repeat</keyword>
<feature type="repeat" description="ANK" evidence="3">
    <location>
        <begin position="1001"/>
        <end position="1033"/>
    </location>
</feature>
<dbReference type="Gene3D" id="1.25.40.20">
    <property type="entry name" value="Ankyrin repeat-containing domain"/>
    <property type="match status" value="4"/>
</dbReference>
<dbReference type="PANTHER" id="PTHR24198">
    <property type="entry name" value="ANKYRIN REPEAT AND PROTEIN KINASE DOMAIN-CONTAINING PROTEIN"/>
    <property type="match status" value="1"/>
</dbReference>
<name>A0AAE1H844_9NEOP</name>
<evidence type="ECO:0000256" key="2">
    <source>
        <dbReference type="ARBA" id="ARBA00023043"/>
    </source>
</evidence>
<dbReference type="SMART" id="SM00248">
    <property type="entry name" value="ANK"/>
    <property type="match status" value="10"/>
</dbReference>
<comment type="caution">
    <text evidence="6">The sequence shown here is derived from an EMBL/GenBank/DDBJ whole genome shotgun (WGS) entry which is preliminary data.</text>
</comment>
<keyword evidence="7" id="KW-1185">Reference proteome</keyword>
<evidence type="ECO:0000313" key="7">
    <source>
        <dbReference type="Proteomes" id="UP001219518"/>
    </source>
</evidence>
<keyword evidence="4" id="KW-0175">Coiled coil</keyword>
<reference evidence="6" key="2">
    <citation type="journal article" date="2023" name="BMC Genomics">
        <title>Pest status, molecular evolution, and epigenetic factors derived from the genome assembly of Frankliniella fusca, a thysanopteran phytovirus vector.</title>
        <authorList>
            <person name="Catto M.A."/>
            <person name="Labadie P.E."/>
            <person name="Jacobson A.L."/>
            <person name="Kennedy G.G."/>
            <person name="Srinivasan R."/>
            <person name="Hunt B.G."/>
        </authorList>
    </citation>
    <scope>NUCLEOTIDE SEQUENCE</scope>
    <source>
        <strain evidence="6">PL_HMW_Pooled</strain>
    </source>
</reference>
<evidence type="ECO:0000256" key="5">
    <source>
        <dbReference type="SAM" id="MobiDB-lite"/>
    </source>
</evidence>
<feature type="non-terminal residue" evidence="6">
    <location>
        <position position="1476"/>
    </location>
</feature>
<dbReference type="SUPFAM" id="SSF48403">
    <property type="entry name" value="Ankyrin repeat"/>
    <property type="match status" value="2"/>
</dbReference>
<evidence type="ECO:0000256" key="3">
    <source>
        <dbReference type="PROSITE-ProRule" id="PRU00023"/>
    </source>
</evidence>